<comment type="function">
    <text evidence="10 13">F(1)F(0) ATP synthase produces ATP from ADP in the presence of a proton or sodium gradient. F-type ATPases consist of two structural domains, F(1) containing the extramembraneous catalytic core and F(0) containing the membrane proton channel, linked together by a central stalk and a peripheral stalk. During catalysis, ATP synthesis in the catalytic domain of F(1) is coupled via a rotary mechanism of the central stalk subunits to proton translocation.</text>
</comment>
<dbReference type="CDD" id="cd06503">
    <property type="entry name" value="ATP-synt_Fo_b"/>
    <property type="match status" value="1"/>
</dbReference>
<comment type="similarity">
    <text evidence="1 13">Belongs to the ATPase B chain family.</text>
</comment>
<protein>
    <recommendedName>
        <fullName evidence="13">ATP synthase subunit b</fullName>
    </recommendedName>
    <alternativeName>
        <fullName evidence="13">ATP synthase F(0) sector subunit b</fullName>
    </alternativeName>
    <alternativeName>
        <fullName evidence="13">ATPase subunit I</fullName>
    </alternativeName>
    <alternativeName>
        <fullName evidence="13">F-type ATPase subunit b</fullName>
        <shortName evidence="13">F-ATPase subunit b</shortName>
    </alternativeName>
</protein>
<evidence type="ECO:0000256" key="11">
    <source>
        <dbReference type="ARBA" id="ARBA00025614"/>
    </source>
</evidence>
<dbReference type="HAMAP" id="MF_01398">
    <property type="entry name" value="ATP_synth_b_bprime"/>
    <property type="match status" value="1"/>
</dbReference>
<feature type="coiled-coil region" evidence="14">
    <location>
        <begin position="34"/>
        <end position="119"/>
    </location>
</feature>
<sequence>MELNWSTFILEVINFLVLVWVLKRFFYRPVMQVIAQRRAEIEKTMTDARALEEKAEHLREQYEGRISAWREERQQARDALSRELETERARRLDALKQELGQAREKLRATEENRQAVATRAMESAALEQGARFATHLLEQAAGPELESRLIDLFTTQLSQLPPEKLESIHRQQANATPAVTVLSAYPLNEQTQEHLTDHLARISGSDKPPEFRVDPDLVAGIRVTLGAWTLAANVQDELKGFTEFHSDV</sequence>
<evidence type="ECO:0000256" key="9">
    <source>
        <dbReference type="ARBA" id="ARBA00023310"/>
    </source>
</evidence>
<evidence type="ECO:0000256" key="8">
    <source>
        <dbReference type="ARBA" id="ARBA00023136"/>
    </source>
</evidence>
<evidence type="ECO:0000313" key="16">
    <source>
        <dbReference type="Proteomes" id="UP001596055"/>
    </source>
</evidence>
<evidence type="ECO:0000256" key="3">
    <source>
        <dbReference type="ARBA" id="ARBA00022547"/>
    </source>
</evidence>
<dbReference type="Pfam" id="PF00213">
    <property type="entry name" value="OSCP"/>
    <property type="match status" value="1"/>
</dbReference>
<evidence type="ECO:0000256" key="5">
    <source>
        <dbReference type="ARBA" id="ARBA00022781"/>
    </source>
</evidence>
<dbReference type="EMBL" id="JBHSNL010000004">
    <property type="protein sequence ID" value="MFC5545791.1"/>
    <property type="molecule type" value="Genomic_DNA"/>
</dbReference>
<keyword evidence="9 13" id="KW-0066">ATP synthesis</keyword>
<keyword evidence="8 13" id="KW-0472">Membrane</keyword>
<evidence type="ECO:0000256" key="7">
    <source>
        <dbReference type="ARBA" id="ARBA00023065"/>
    </source>
</evidence>
<dbReference type="InterPro" id="IPR000711">
    <property type="entry name" value="ATPase_OSCP/dsu"/>
</dbReference>
<dbReference type="Proteomes" id="UP001596055">
    <property type="component" value="Unassembled WGS sequence"/>
</dbReference>
<feature type="transmembrane region" description="Helical" evidence="13">
    <location>
        <begin position="6"/>
        <end position="22"/>
    </location>
</feature>
<comment type="caution">
    <text evidence="15">The sequence shown here is derived from an EMBL/GenBank/DDBJ whole genome shotgun (WGS) entry which is preliminary data.</text>
</comment>
<dbReference type="PANTHER" id="PTHR33445">
    <property type="entry name" value="ATP SYNTHASE SUBUNIT B', CHLOROPLASTIC"/>
    <property type="match status" value="1"/>
</dbReference>
<dbReference type="InterPro" id="IPR002146">
    <property type="entry name" value="ATP_synth_b/b'su_bac/chlpt"/>
</dbReference>
<evidence type="ECO:0000256" key="2">
    <source>
        <dbReference type="ARBA" id="ARBA00022448"/>
    </source>
</evidence>
<accession>A0ABW0RM37</accession>
<keyword evidence="14" id="KW-0175">Coiled coil</keyword>
<organism evidence="15 16">
    <name type="scientific">Marinobacter koreensis</name>
    <dbReference type="NCBI Taxonomy" id="335974"/>
    <lineage>
        <taxon>Bacteria</taxon>
        <taxon>Pseudomonadati</taxon>
        <taxon>Pseudomonadota</taxon>
        <taxon>Gammaproteobacteria</taxon>
        <taxon>Pseudomonadales</taxon>
        <taxon>Marinobacteraceae</taxon>
        <taxon>Marinobacter</taxon>
    </lineage>
</organism>
<evidence type="ECO:0000256" key="14">
    <source>
        <dbReference type="SAM" id="Coils"/>
    </source>
</evidence>
<dbReference type="PANTHER" id="PTHR33445:SF2">
    <property type="entry name" value="ATP SYNTHASE SUBUNIT B', CHLOROPLASTIC"/>
    <property type="match status" value="1"/>
</dbReference>
<reference evidence="16" key="1">
    <citation type="journal article" date="2019" name="Int. J. Syst. Evol. Microbiol.">
        <title>The Global Catalogue of Microorganisms (GCM) 10K type strain sequencing project: providing services to taxonomists for standard genome sequencing and annotation.</title>
        <authorList>
            <consortium name="The Broad Institute Genomics Platform"/>
            <consortium name="The Broad Institute Genome Sequencing Center for Infectious Disease"/>
            <person name="Wu L."/>
            <person name="Ma J."/>
        </authorList>
    </citation>
    <scope>NUCLEOTIDE SEQUENCE [LARGE SCALE GENOMIC DNA]</scope>
    <source>
        <strain evidence="16">CGMCC 4.1799</strain>
    </source>
</reference>
<gene>
    <name evidence="13" type="primary">atpF</name>
    <name evidence="15" type="ORF">ACFPQA_12050</name>
</gene>
<comment type="function">
    <text evidence="11">Component of the F(0) channel, it forms part of the peripheral stalk, linking F(1) to F(0). The b'-subunit is a diverged and duplicated form of b found in plants and photosynthetic bacteria.</text>
</comment>
<name>A0ABW0RM37_9GAMM</name>
<keyword evidence="5 13" id="KW-0375">Hydrogen ion transport</keyword>
<keyword evidence="13" id="KW-1003">Cell membrane</keyword>
<evidence type="ECO:0000256" key="12">
    <source>
        <dbReference type="ARBA" id="ARBA00037847"/>
    </source>
</evidence>
<dbReference type="InterPro" id="IPR050059">
    <property type="entry name" value="ATP_synthase_B_chain"/>
</dbReference>
<proteinExistence type="inferred from homology"/>
<comment type="subcellular location">
    <subcellularLocation>
        <location evidence="13">Cell membrane</location>
        <topology evidence="13">Single-pass membrane protein</topology>
    </subcellularLocation>
    <subcellularLocation>
        <location evidence="12">Endomembrane system</location>
        <topology evidence="12">Single-pass membrane protein</topology>
    </subcellularLocation>
</comment>
<dbReference type="RefSeq" id="WP_248159766.1">
    <property type="nucleotide sequence ID" value="NZ_JAKZAJ010000005.1"/>
</dbReference>
<evidence type="ECO:0000313" key="15">
    <source>
        <dbReference type="EMBL" id="MFC5545791.1"/>
    </source>
</evidence>
<keyword evidence="6 13" id="KW-1133">Transmembrane helix</keyword>
<evidence type="ECO:0000256" key="6">
    <source>
        <dbReference type="ARBA" id="ARBA00022989"/>
    </source>
</evidence>
<keyword evidence="4 13" id="KW-0812">Transmembrane</keyword>
<keyword evidence="16" id="KW-1185">Reference proteome</keyword>
<keyword evidence="7 13" id="KW-0406">Ion transport</keyword>
<evidence type="ECO:0000256" key="10">
    <source>
        <dbReference type="ARBA" id="ARBA00025198"/>
    </source>
</evidence>
<comment type="subunit">
    <text evidence="13">F-type ATPases have 2 components, F(1) - the catalytic core - and F(0) - the membrane proton channel. F(1) has five subunits: alpha(3), beta(3), gamma(1), delta(1), epsilon(1). F(0) has three main subunits: a(1), b(2) and c(10-14). The alpha and beta chains form an alternating ring which encloses part of the gamma chain. F(1) is attached to F(0) by a central stalk formed by the gamma and epsilon chains, while a peripheral stalk is formed by the delta and b chains.</text>
</comment>
<evidence type="ECO:0000256" key="13">
    <source>
        <dbReference type="HAMAP-Rule" id="MF_01398"/>
    </source>
</evidence>
<evidence type="ECO:0000256" key="4">
    <source>
        <dbReference type="ARBA" id="ARBA00022692"/>
    </source>
</evidence>
<keyword evidence="3 13" id="KW-0138">CF(0)</keyword>
<keyword evidence="2 13" id="KW-0813">Transport</keyword>
<evidence type="ECO:0000256" key="1">
    <source>
        <dbReference type="ARBA" id="ARBA00005513"/>
    </source>
</evidence>